<feature type="compositionally biased region" description="Basic and acidic residues" evidence="5">
    <location>
        <begin position="860"/>
        <end position="869"/>
    </location>
</feature>
<accession>A0ABQ9KZP6</accession>
<evidence type="ECO:0000256" key="2">
    <source>
        <dbReference type="ARBA" id="ARBA00022737"/>
    </source>
</evidence>
<evidence type="ECO:0000256" key="3">
    <source>
        <dbReference type="ARBA" id="ARBA00022942"/>
    </source>
</evidence>
<dbReference type="Pfam" id="PF01851">
    <property type="entry name" value="PC_rep"/>
    <property type="match status" value="1"/>
</dbReference>
<keyword evidence="3 4" id="KW-0647">Proteasome</keyword>
<proteinExistence type="inferred from homology"/>
<evidence type="ECO:0000256" key="4">
    <source>
        <dbReference type="PIRNR" id="PIRNR015947"/>
    </source>
</evidence>
<evidence type="ECO:0000256" key="1">
    <source>
        <dbReference type="ARBA" id="ARBA00006308"/>
    </source>
</evidence>
<dbReference type="SUPFAM" id="SSF48371">
    <property type="entry name" value="ARM repeat"/>
    <property type="match status" value="1"/>
</dbReference>
<comment type="subunit">
    <text evidence="4">Component of the 19S regulatory particle (RP/PA700) base subcomplex of the 26S proteasome. The 26S proteasome is composed of a core protease (CP), known as the 20S proteasome, capped at one or both ends by the 19S regulatory particle (RP/PA700).</text>
</comment>
<dbReference type="Pfam" id="PF21505">
    <property type="entry name" value="RPN2_N"/>
    <property type="match status" value="1"/>
</dbReference>
<protein>
    <recommendedName>
        <fullName evidence="4">26S proteasome non-ATPase regulatory subunit 1 homolog</fullName>
    </recommendedName>
</protein>
<feature type="region of interest" description="Disordered" evidence="5">
    <location>
        <begin position="962"/>
        <end position="1006"/>
    </location>
</feature>
<feature type="transmembrane region" description="Helical" evidence="6">
    <location>
        <begin position="786"/>
        <end position="807"/>
    </location>
</feature>
<dbReference type="EMBL" id="JARPOI010000015">
    <property type="protein sequence ID" value="KAJ9154023.1"/>
    <property type="molecule type" value="Genomic_DNA"/>
</dbReference>
<gene>
    <name evidence="9" type="ORF">P3X46_027402</name>
</gene>
<reference evidence="9 10" key="1">
    <citation type="journal article" date="2023" name="Plant Biotechnol. J.">
        <title>Chromosome-level wild Hevea brasiliensis genome provides new tools for genomic-assisted breeding and valuable loci to elevate rubber yield.</title>
        <authorList>
            <person name="Cheng H."/>
            <person name="Song X."/>
            <person name="Hu Y."/>
            <person name="Wu T."/>
            <person name="Yang Q."/>
            <person name="An Z."/>
            <person name="Feng S."/>
            <person name="Deng Z."/>
            <person name="Wu W."/>
            <person name="Zeng X."/>
            <person name="Tu M."/>
            <person name="Wang X."/>
            <person name="Huang H."/>
        </authorList>
    </citation>
    <scope>NUCLEOTIDE SEQUENCE [LARGE SCALE GENOMIC DNA]</scope>
    <source>
        <strain evidence="9">MT/VB/25A 57/8</strain>
    </source>
</reference>
<feature type="region of interest" description="Disordered" evidence="5">
    <location>
        <begin position="859"/>
        <end position="920"/>
    </location>
</feature>
<evidence type="ECO:0000256" key="5">
    <source>
        <dbReference type="SAM" id="MobiDB-lite"/>
    </source>
</evidence>
<dbReference type="InterPro" id="IPR016642">
    <property type="entry name" value="26S_Psome_Rpn2"/>
</dbReference>
<dbReference type="InterPro" id="IPR016024">
    <property type="entry name" value="ARM-type_fold"/>
</dbReference>
<feature type="compositionally biased region" description="Pro residues" evidence="5">
    <location>
        <begin position="997"/>
        <end position="1006"/>
    </location>
</feature>
<feature type="domain" description="26S proteasome non-ATPase regulatory subunit 1/RPN2 N-terminal" evidence="8">
    <location>
        <begin position="8"/>
        <end position="280"/>
    </location>
</feature>
<keyword evidence="6" id="KW-1133">Transmembrane helix</keyword>
<feature type="compositionally biased region" description="Low complexity" evidence="5">
    <location>
        <begin position="974"/>
        <end position="989"/>
    </location>
</feature>
<dbReference type="Proteomes" id="UP001174677">
    <property type="component" value="Chromosome 15"/>
</dbReference>
<feature type="compositionally biased region" description="Low complexity" evidence="5">
    <location>
        <begin position="870"/>
        <end position="881"/>
    </location>
</feature>
<dbReference type="Gene3D" id="1.25.10.10">
    <property type="entry name" value="Leucine-rich Repeat Variant"/>
    <property type="match status" value="1"/>
</dbReference>
<evidence type="ECO:0000259" key="8">
    <source>
        <dbReference type="Pfam" id="PF21505"/>
    </source>
</evidence>
<dbReference type="PIRSF" id="PIRSF015947">
    <property type="entry name" value="26S_Psome_Rpn2"/>
    <property type="match status" value="1"/>
</dbReference>
<keyword evidence="10" id="KW-1185">Reference proteome</keyword>
<comment type="similarity">
    <text evidence="1 4">Belongs to the proteasome subunit S1 family.</text>
</comment>
<dbReference type="InterPro" id="IPR002015">
    <property type="entry name" value="Proteasome/cyclosome_rpt"/>
</dbReference>
<keyword evidence="6" id="KW-0472">Membrane</keyword>
<feature type="region of interest" description="Disordered" evidence="5">
    <location>
        <begin position="281"/>
        <end position="311"/>
    </location>
</feature>
<dbReference type="PANTHER" id="PTHR10943">
    <property type="entry name" value="26S PROTEASOME NON-ATPASE REGULATORY SUBUNIT"/>
    <property type="match status" value="1"/>
</dbReference>
<feature type="compositionally biased region" description="Basic and acidic residues" evidence="5">
    <location>
        <begin position="885"/>
        <end position="896"/>
    </location>
</feature>
<name>A0ABQ9KZP6_HEVBR</name>
<comment type="function">
    <text evidence="4">Acts as a regulatory subunit of the 26S proteasome which is involved in the ATP-dependent degradation of ubiquitinated proteins.</text>
</comment>
<evidence type="ECO:0000313" key="10">
    <source>
        <dbReference type="Proteomes" id="UP001174677"/>
    </source>
</evidence>
<keyword evidence="6" id="KW-0812">Transmembrane</keyword>
<dbReference type="Pfam" id="PF18004">
    <property type="entry name" value="RPN2_C"/>
    <property type="match status" value="1"/>
</dbReference>
<dbReference type="InterPro" id="IPR011989">
    <property type="entry name" value="ARM-like"/>
</dbReference>
<comment type="caution">
    <text evidence="9">The sequence shown here is derived from an EMBL/GenBank/DDBJ whole genome shotgun (WGS) entry which is preliminary data.</text>
</comment>
<dbReference type="PANTHER" id="PTHR10943:SF2">
    <property type="entry name" value="26S PROTEASOME NON-ATPASE REGULATORY SUBUNIT 1"/>
    <property type="match status" value="1"/>
</dbReference>
<evidence type="ECO:0000256" key="6">
    <source>
        <dbReference type="SAM" id="Phobius"/>
    </source>
</evidence>
<feature type="domain" description="26S proteasome regulatory subunit RPN2 C-terminal" evidence="7">
    <location>
        <begin position="802"/>
        <end position="962"/>
    </location>
</feature>
<keyword evidence="2" id="KW-0677">Repeat</keyword>
<evidence type="ECO:0000259" key="7">
    <source>
        <dbReference type="Pfam" id="PF18004"/>
    </source>
</evidence>
<sequence length="1006" mass="109500">MAATMVSSAGALLAMLNESHPQLKQHALYNLNKFVDQFWPEISTSVPLIESLYEDEEFDRHQRQLAALVVSKVFCYLGDLNDSLSYALGAGSLFDVSEDSDYVHSLLAKAIDEYASLKAKATESNAEAANVDPRLEAIVERMLDKCIMDGKHQQAMGIAIECRRLDKLEEAITRSDNVHGTLSYCINVSHAFVSRREYRCEVLHLLVNVYQKLPYPDYLSICQCLMFLDEPEGVASILEKLLRSENKDDVLLAFQIAFDLVENEHQAFLLNVRDRLSVPKSQSSEMVQPKSSDPDPAQNNSSTASEDVQMTEGTSASIAIVQETDPNDAIYAERLTKIKGILSGETSIQLTLQFLYSHNKSDLLILKTIKQSVEMRNSVCHSATIYANAIMHAGTTVDTFLRDNLDWLSRATNWAKFSATAGLGVIHRGHLQQGRSLMRPYLPQGGSGGGGSPYSEGGALYALGLIHANHGKGIKQFLRDSLRSTNVEVIQHGACLGLGLAALGTADEDIYDDIKSALYTDSAVAGEAAGISMGLLMVGSASEKASEMLTYAHETQHEKIIRGLALGIALTVYGREEEADTLIEQMTRDQDPILRYGGMYALALAYRGTANNKAIRQLLHFAVSDVSDDVRRTAVLALGFVLYSEPEQTPRIVSLLSESYNPHVRYGAALAVGISCAGTGLSEAISLLEPLTSDVVDFVRQGALIAMAMVMVQMNEAGDSRVGTFRRQLEKIILDKHEDTMSKMGAILASGILDAGGRNVTIRLLSKTKHDKVTAVVGLAVFSQFWYWYPLIYFISLSFSPTAFIGLNYDLKVPKFEFLSNAKPSLFEYPKPTTVPTTTSAVKLPTAVLSTSAKAKARAKKEAEQKANAEKAAGAESSSAATNTGKEKSSSEKDADSVQVDSQPEKKAGPEPSFEILTNPARVVPAQEKFIKFMEDSRYAPVKFVPSGFVLLRDLQPTEPEVLSLTDAPSSTVSPAGGSATGQQGSASAMAVDEEPQPPQPFEYTS</sequence>
<dbReference type="InterPro" id="IPR048570">
    <property type="entry name" value="PSMD1_RPN2_N"/>
</dbReference>
<dbReference type="InterPro" id="IPR040623">
    <property type="entry name" value="RPN2_C"/>
</dbReference>
<organism evidence="9 10">
    <name type="scientific">Hevea brasiliensis</name>
    <name type="common">Para rubber tree</name>
    <name type="synonym">Siphonia brasiliensis</name>
    <dbReference type="NCBI Taxonomy" id="3981"/>
    <lineage>
        <taxon>Eukaryota</taxon>
        <taxon>Viridiplantae</taxon>
        <taxon>Streptophyta</taxon>
        <taxon>Embryophyta</taxon>
        <taxon>Tracheophyta</taxon>
        <taxon>Spermatophyta</taxon>
        <taxon>Magnoliopsida</taxon>
        <taxon>eudicotyledons</taxon>
        <taxon>Gunneridae</taxon>
        <taxon>Pentapetalae</taxon>
        <taxon>rosids</taxon>
        <taxon>fabids</taxon>
        <taxon>Malpighiales</taxon>
        <taxon>Euphorbiaceae</taxon>
        <taxon>Crotonoideae</taxon>
        <taxon>Micrandreae</taxon>
        <taxon>Hevea</taxon>
    </lineage>
</organism>
<dbReference type="Pfam" id="PF13646">
    <property type="entry name" value="HEAT_2"/>
    <property type="match status" value="1"/>
</dbReference>
<evidence type="ECO:0000313" key="9">
    <source>
        <dbReference type="EMBL" id="KAJ9154023.1"/>
    </source>
</evidence>